<comment type="caution">
    <text evidence="4">The sequence shown here is derived from an EMBL/GenBank/DDBJ whole genome shotgun (WGS) entry which is preliminary data.</text>
</comment>
<dbReference type="EMBL" id="NMUQ01000001">
    <property type="protein sequence ID" value="OXM17136.1"/>
    <property type="molecule type" value="Genomic_DNA"/>
</dbReference>
<dbReference type="NCBIfam" id="NF033545">
    <property type="entry name" value="transpos_IS630"/>
    <property type="match status" value="1"/>
</dbReference>
<dbReference type="SUPFAM" id="SSF46689">
    <property type="entry name" value="Homeodomain-like"/>
    <property type="match status" value="1"/>
</dbReference>
<protein>
    <submittedName>
        <fullName evidence="4">IS630 family transposase</fullName>
    </submittedName>
</protein>
<dbReference type="InterPro" id="IPR009057">
    <property type="entry name" value="Homeodomain-like_sf"/>
</dbReference>
<feature type="domain" description="Tc1-like transposase DDE" evidence="2">
    <location>
        <begin position="179"/>
        <end position="317"/>
    </location>
</feature>
<dbReference type="InterPro" id="IPR036397">
    <property type="entry name" value="RNaseH_sf"/>
</dbReference>
<evidence type="ECO:0000259" key="2">
    <source>
        <dbReference type="Pfam" id="PF13358"/>
    </source>
</evidence>
<evidence type="ECO:0000313" key="6">
    <source>
        <dbReference type="EMBL" id="OXM17136.1"/>
    </source>
</evidence>
<gene>
    <name evidence="6" type="ORF">CGZ75_11080</name>
    <name evidence="4" type="ORF">CGZ75_16040</name>
    <name evidence="5" type="ORF">CGZ75_17085</name>
</gene>
<dbReference type="InterPro" id="IPR010332">
    <property type="entry name" value="ATPase_terminase-su_N"/>
</dbReference>
<sequence>MKMSTAEMEKLNVSMRETSDKRLYERYLAVRLRFEGHSFEEIGHLLNRTRQTISLYWQAYQERGLAGLEMDHSPGQPTKLTDEQRSQLGAMLEQKTPVDVGFEARHTWTLPLVAEWIKMTFGVTMSVRGISAMLGRMNFSFTKATYSLVRADADAQALFRKQTFAQLKKQVEAEEIDHLLFEDESMIRSYQALQYNWFPRGRQRKVPTYGKHEGAKLFGAINYETGQVHHREEEKADVAAFVRFLEDLLSVYPSGKMALILDNSRIHHAKALQPFLKKHPRLQLVFLPPYSPNLNPVEGLWLWLKADVVNNVFFEKFYKIKLHVSQFMNRINKNPMETIDRLLVRL</sequence>
<dbReference type="InterPro" id="IPR047655">
    <property type="entry name" value="Transpos_IS630-like"/>
</dbReference>
<dbReference type="PANTHER" id="PTHR46564:SF1">
    <property type="entry name" value="TRANSPOSASE"/>
    <property type="match status" value="1"/>
</dbReference>
<dbReference type="Pfam" id="PF13592">
    <property type="entry name" value="HTH_33"/>
    <property type="match status" value="1"/>
</dbReference>
<dbReference type="AlphaFoldDB" id="A0A229NWZ4"/>
<dbReference type="InterPro" id="IPR025959">
    <property type="entry name" value="Winged_HTH_dom"/>
</dbReference>
<name>A0A229NWZ4_9BACL</name>
<dbReference type="GO" id="GO:0003676">
    <property type="term" value="F:nucleic acid binding"/>
    <property type="evidence" value="ECO:0007669"/>
    <property type="project" value="InterPro"/>
</dbReference>
<organism evidence="4 7">
    <name type="scientific">Paenibacillus herberti</name>
    <dbReference type="NCBI Taxonomy" id="1619309"/>
    <lineage>
        <taxon>Bacteria</taxon>
        <taxon>Bacillati</taxon>
        <taxon>Bacillota</taxon>
        <taxon>Bacilli</taxon>
        <taxon>Bacillales</taxon>
        <taxon>Paenibacillaceae</taxon>
        <taxon>Paenibacillus</taxon>
    </lineage>
</organism>
<feature type="domain" description="Terminase ATPase subunit N-terminal" evidence="1">
    <location>
        <begin position="24"/>
        <end position="77"/>
    </location>
</feature>
<dbReference type="InterPro" id="IPR038717">
    <property type="entry name" value="Tc1-like_DDE_dom"/>
</dbReference>
<evidence type="ECO:0000313" key="5">
    <source>
        <dbReference type="EMBL" id="OXM14630.1"/>
    </source>
</evidence>
<evidence type="ECO:0000259" key="1">
    <source>
        <dbReference type="Pfam" id="PF06056"/>
    </source>
</evidence>
<reference evidence="4 7" key="1">
    <citation type="submission" date="2017-07" db="EMBL/GenBank/DDBJ databases">
        <title>Paenibacillus herberti R33 genome sequencing and assembly.</title>
        <authorList>
            <person name="Su W."/>
        </authorList>
    </citation>
    <scope>NUCLEOTIDE SEQUENCE [LARGE SCALE GENOMIC DNA]</scope>
    <source>
        <strain evidence="4 7">R33</strain>
    </source>
</reference>
<proteinExistence type="predicted"/>
<dbReference type="EMBL" id="NMUQ01000002">
    <property type="protein sequence ID" value="OXM14452.1"/>
    <property type="molecule type" value="Genomic_DNA"/>
</dbReference>
<dbReference type="EMBL" id="NMUQ01000002">
    <property type="protein sequence ID" value="OXM14630.1"/>
    <property type="molecule type" value="Genomic_DNA"/>
</dbReference>
<dbReference type="Proteomes" id="UP000215145">
    <property type="component" value="Unassembled WGS sequence"/>
</dbReference>
<feature type="domain" description="Winged helix-turn helix" evidence="3">
    <location>
        <begin position="107"/>
        <end position="163"/>
    </location>
</feature>
<dbReference type="Pfam" id="PF06056">
    <property type="entry name" value="Terminase_5"/>
    <property type="match status" value="1"/>
</dbReference>
<dbReference type="Gene3D" id="3.30.420.10">
    <property type="entry name" value="Ribonuclease H-like superfamily/Ribonuclease H"/>
    <property type="match status" value="1"/>
</dbReference>
<keyword evidence="7" id="KW-1185">Reference proteome</keyword>
<dbReference type="Pfam" id="PF13358">
    <property type="entry name" value="DDE_3"/>
    <property type="match status" value="1"/>
</dbReference>
<evidence type="ECO:0000313" key="7">
    <source>
        <dbReference type="Proteomes" id="UP000215145"/>
    </source>
</evidence>
<accession>A0A229NWZ4</accession>
<dbReference type="PANTHER" id="PTHR46564">
    <property type="entry name" value="TRANSPOSASE"/>
    <property type="match status" value="1"/>
</dbReference>
<dbReference type="OrthoDB" id="2854648at2"/>
<evidence type="ECO:0000259" key="3">
    <source>
        <dbReference type="Pfam" id="PF13592"/>
    </source>
</evidence>
<evidence type="ECO:0000313" key="4">
    <source>
        <dbReference type="EMBL" id="OXM14452.1"/>
    </source>
</evidence>